<evidence type="ECO:0000313" key="1">
    <source>
        <dbReference type="EMBL" id="KIY22703.1"/>
    </source>
</evidence>
<proteinExistence type="predicted"/>
<comment type="caution">
    <text evidence="1">The sequence shown here is derived from an EMBL/GenBank/DDBJ whole genome shotgun (WGS) entry which is preliminary data.</text>
</comment>
<dbReference type="PANTHER" id="PTHR38451">
    <property type="entry name" value="TRNA (ADENINE(22)-N(1))-METHYLTRANSFERASE"/>
    <property type="match status" value="1"/>
</dbReference>
<accession>A0A0D6ZDP0</accession>
<dbReference type="Pfam" id="PF04816">
    <property type="entry name" value="TrmK"/>
    <property type="match status" value="1"/>
</dbReference>
<dbReference type="PANTHER" id="PTHR38451:SF1">
    <property type="entry name" value="TRNA (ADENINE(22)-N(1))-METHYLTRANSFERASE"/>
    <property type="match status" value="1"/>
</dbReference>
<keyword evidence="1" id="KW-0489">Methyltransferase</keyword>
<reference evidence="1 2" key="1">
    <citation type="submission" date="2015-01" db="EMBL/GenBank/DDBJ databases">
        <title>Draft genome sequences of the supercritical CO2 tolerant bacteria Bacillus subterraneus MITOT1 and Bacillus cereus MIT0214.</title>
        <authorList>
            <person name="Peet K.C."/>
            <person name="Thompson J.R."/>
        </authorList>
    </citation>
    <scope>NUCLEOTIDE SEQUENCE [LARGE SCALE GENOMIC DNA]</scope>
    <source>
        <strain evidence="1 2">MITOT1</strain>
    </source>
</reference>
<dbReference type="GO" id="GO:0032259">
    <property type="term" value="P:methylation"/>
    <property type="evidence" value="ECO:0007669"/>
    <property type="project" value="UniProtKB-KW"/>
</dbReference>
<dbReference type="AlphaFoldDB" id="A0A0D6ZDP0"/>
<organism evidence="1 2">
    <name type="scientific">Mesobacillus subterraneus</name>
    <dbReference type="NCBI Taxonomy" id="285983"/>
    <lineage>
        <taxon>Bacteria</taxon>
        <taxon>Bacillati</taxon>
        <taxon>Bacillota</taxon>
        <taxon>Bacilli</taxon>
        <taxon>Bacillales</taxon>
        <taxon>Bacillaceae</taxon>
        <taxon>Mesobacillus</taxon>
    </lineage>
</organism>
<protein>
    <submittedName>
        <fullName evidence="1">SAM-dependent methyltransferase</fullName>
    </submittedName>
</protein>
<dbReference type="InterPro" id="IPR006901">
    <property type="entry name" value="TrmK"/>
</dbReference>
<name>A0A0D6ZDP0_9BACI</name>
<dbReference type="Proteomes" id="UP000032512">
    <property type="component" value="Unassembled WGS sequence"/>
</dbReference>
<dbReference type="GO" id="GO:0160105">
    <property type="term" value="F:tRNA (adenine(22)-N1)-methyltransferase activity"/>
    <property type="evidence" value="ECO:0007669"/>
    <property type="project" value="InterPro"/>
</dbReference>
<keyword evidence="2" id="KW-1185">Reference proteome</keyword>
<dbReference type="PIRSF" id="PIRSF018637">
    <property type="entry name" value="TrmK"/>
    <property type="match status" value="1"/>
</dbReference>
<dbReference type="SUPFAM" id="SSF53335">
    <property type="entry name" value="S-adenosyl-L-methionine-dependent methyltransferases"/>
    <property type="match status" value="1"/>
</dbReference>
<dbReference type="RefSeq" id="WP_044392403.1">
    <property type="nucleotide sequence ID" value="NZ_JXIQ01000052.1"/>
</dbReference>
<dbReference type="EMBL" id="JXIQ01000052">
    <property type="protein sequence ID" value="KIY22703.1"/>
    <property type="molecule type" value="Genomic_DNA"/>
</dbReference>
<dbReference type="InterPro" id="IPR029063">
    <property type="entry name" value="SAM-dependent_MTases_sf"/>
</dbReference>
<dbReference type="Gene3D" id="3.40.50.150">
    <property type="entry name" value="Vaccinia Virus protein VP39"/>
    <property type="match status" value="1"/>
</dbReference>
<dbReference type="PATRIC" id="fig|285983.3.peg.4005"/>
<sequence>MNADKLSDRLNAVANNIPNGARLADIGSDHAYLPCYMVNKGMIPMAIAGEIAEGPFQSALEQVQEESLTNLITVRKGDGLEVIAPGEVDCITIAGMGGSLISSILEKGKSKLVGVRRLVLQPNVASFAVRRWLIDNGWELLNEEILKEDRKIYEILVAEKGEPLKPYKGIDLESGMQFGPILLREKSDVFMEKWKAERRNWQRILIQLDGATQNEETEIKKKELKKKLKMAEEAFQ</sequence>
<evidence type="ECO:0000313" key="2">
    <source>
        <dbReference type="Proteomes" id="UP000032512"/>
    </source>
</evidence>
<keyword evidence="1" id="KW-0808">Transferase</keyword>
<dbReference type="Gene3D" id="1.10.287.1890">
    <property type="match status" value="1"/>
</dbReference>
<dbReference type="OrthoDB" id="5881184at2"/>
<gene>
    <name evidence="1" type="ORF">UB32_07145</name>
</gene>